<feature type="transmembrane region" description="Helical" evidence="1">
    <location>
        <begin position="160"/>
        <end position="182"/>
    </location>
</feature>
<keyword evidence="1" id="KW-1133">Transmembrane helix</keyword>
<feature type="transmembrane region" description="Helical" evidence="1">
    <location>
        <begin position="216"/>
        <end position="232"/>
    </location>
</feature>
<feature type="transmembrane region" description="Helical" evidence="1">
    <location>
        <begin position="189"/>
        <end position="210"/>
    </location>
</feature>
<keyword evidence="1" id="KW-0812">Transmembrane</keyword>
<gene>
    <name evidence="2" type="ORF">GCM10009775_23520</name>
</gene>
<feature type="transmembrane region" description="Helical" evidence="1">
    <location>
        <begin position="23"/>
        <end position="43"/>
    </location>
</feature>
<evidence type="ECO:0000313" key="3">
    <source>
        <dbReference type="Proteomes" id="UP001501343"/>
    </source>
</evidence>
<keyword evidence="3" id="KW-1185">Reference proteome</keyword>
<name>A0ABN2PS78_9MICO</name>
<feature type="transmembrane region" description="Helical" evidence="1">
    <location>
        <begin position="109"/>
        <end position="131"/>
    </location>
</feature>
<evidence type="ECO:0000313" key="2">
    <source>
        <dbReference type="EMBL" id="GAA1930763.1"/>
    </source>
</evidence>
<sequence length="243" mass="25535">MSITNDLDAGAVSRRPIARHTRFRAWPLWATLAGVAGTIGTVVTDLRPASETEAIDRGELYAVTPADMETLDVLTGRIGFTSGLVAVFALLVFVALWRTHVEVRATRSTGARLVGIGVVVSASALVLGYGWRGALANYLGPESGLYGPDGLFVYYMLTDFGAYIGWAGVVASAVGIAWMAWVERLVSRVLGTFSGLVAVLVTGAVVVAGVPGLPGVFMPVWLAVTGVWLAVGRSRITLPDVSS</sequence>
<dbReference type="Proteomes" id="UP001501343">
    <property type="component" value="Unassembled WGS sequence"/>
</dbReference>
<reference evidence="2 3" key="1">
    <citation type="journal article" date="2019" name="Int. J. Syst. Evol. Microbiol.">
        <title>The Global Catalogue of Microorganisms (GCM) 10K type strain sequencing project: providing services to taxonomists for standard genome sequencing and annotation.</title>
        <authorList>
            <consortium name="The Broad Institute Genomics Platform"/>
            <consortium name="The Broad Institute Genome Sequencing Center for Infectious Disease"/>
            <person name="Wu L."/>
            <person name="Ma J."/>
        </authorList>
    </citation>
    <scope>NUCLEOTIDE SEQUENCE [LARGE SCALE GENOMIC DNA]</scope>
    <source>
        <strain evidence="2 3">JCM 14900</strain>
    </source>
</reference>
<evidence type="ECO:0008006" key="4">
    <source>
        <dbReference type="Google" id="ProtNLM"/>
    </source>
</evidence>
<protein>
    <recommendedName>
        <fullName evidence="4">DUF4386 family protein</fullName>
    </recommendedName>
</protein>
<comment type="caution">
    <text evidence="2">The sequence shown here is derived from an EMBL/GenBank/DDBJ whole genome shotgun (WGS) entry which is preliminary data.</text>
</comment>
<organism evidence="2 3">
    <name type="scientific">Microbacterium aoyamense</name>
    <dbReference type="NCBI Taxonomy" id="344166"/>
    <lineage>
        <taxon>Bacteria</taxon>
        <taxon>Bacillati</taxon>
        <taxon>Actinomycetota</taxon>
        <taxon>Actinomycetes</taxon>
        <taxon>Micrococcales</taxon>
        <taxon>Microbacteriaceae</taxon>
        <taxon>Microbacterium</taxon>
    </lineage>
</organism>
<evidence type="ECO:0000256" key="1">
    <source>
        <dbReference type="SAM" id="Phobius"/>
    </source>
</evidence>
<proteinExistence type="predicted"/>
<feature type="transmembrane region" description="Helical" evidence="1">
    <location>
        <begin position="78"/>
        <end position="97"/>
    </location>
</feature>
<accession>A0ABN2PS78</accession>
<dbReference type="EMBL" id="BAAAOF010000004">
    <property type="protein sequence ID" value="GAA1930763.1"/>
    <property type="molecule type" value="Genomic_DNA"/>
</dbReference>
<keyword evidence="1" id="KW-0472">Membrane</keyword>
<dbReference type="RefSeq" id="WP_248148144.1">
    <property type="nucleotide sequence ID" value="NZ_BAAAOF010000004.1"/>
</dbReference>